<dbReference type="GO" id="GO:0009450">
    <property type="term" value="P:gamma-aminobutyric acid catabolic process"/>
    <property type="evidence" value="ECO:0007669"/>
    <property type="project" value="TreeGrafter"/>
</dbReference>
<dbReference type="SUPFAM" id="SSF53720">
    <property type="entry name" value="ALDH-like"/>
    <property type="match status" value="1"/>
</dbReference>
<feature type="domain" description="Aldehyde dehydrogenase" evidence="2">
    <location>
        <begin position="35"/>
        <end position="482"/>
    </location>
</feature>
<evidence type="ECO:0000313" key="3">
    <source>
        <dbReference type="EMBL" id="PMD43192.1"/>
    </source>
</evidence>
<evidence type="ECO:0000259" key="2">
    <source>
        <dbReference type="Pfam" id="PF00171"/>
    </source>
</evidence>
<dbReference type="InterPro" id="IPR050740">
    <property type="entry name" value="Aldehyde_DH_Superfamily"/>
</dbReference>
<protein>
    <submittedName>
        <fullName evidence="3">Aldehyde dehydrogenase</fullName>
    </submittedName>
</protein>
<dbReference type="AlphaFoldDB" id="A0A2J6RXF6"/>
<dbReference type="InterPro" id="IPR016162">
    <property type="entry name" value="Ald_DH_N"/>
</dbReference>
<keyword evidence="4" id="KW-1185">Reference proteome</keyword>
<reference evidence="3 4" key="1">
    <citation type="submission" date="2016-04" db="EMBL/GenBank/DDBJ databases">
        <title>A degradative enzymes factory behind the ericoid mycorrhizal symbiosis.</title>
        <authorList>
            <consortium name="DOE Joint Genome Institute"/>
            <person name="Martino E."/>
            <person name="Morin E."/>
            <person name="Grelet G."/>
            <person name="Kuo A."/>
            <person name="Kohler A."/>
            <person name="Daghino S."/>
            <person name="Barry K."/>
            <person name="Choi C."/>
            <person name="Cichocki N."/>
            <person name="Clum A."/>
            <person name="Copeland A."/>
            <person name="Hainaut M."/>
            <person name="Haridas S."/>
            <person name="Labutti K."/>
            <person name="Lindquist E."/>
            <person name="Lipzen A."/>
            <person name="Khouja H.-R."/>
            <person name="Murat C."/>
            <person name="Ohm R."/>
            <person name="Olson A."/>
            <person name="Spatafora J."/>
            <person name="Veneault-Fourrey C."/>
            <person name="Henrissat B."/>
            <person name="Grigoriev I."/>
            <person name="Martin F."/>
            <person name="Perotto S."/>
        </authorList>
    </citation>
    <scope>NUCLEOTIDE SEQUENCE [LARGE SCALE GENOMIC DNA]</scope>
    <source>
        <strain evidence="3 4">F</strain>
    </source>
</reference>
<keyword evidence="1" id="KW-0560">Oxidoreductase</keyword>
<evidence type="ECO:0000256" key="1">
    <source>
        <dbReference type="ARBA" id="ARBA00023002"/>
    </source>
</evidence>
<accession>A0A2J6RXF6</accession>
<dbReference type="InterPro" id="IPR016161">
    <property type="entry name" value="Ald_DH/histidinol_DH"/>
</dbReference>
<evidence type="ECO:0000313" key="4">
    <source>
        <dbReference type="Proteomes" id="UP000235786"/>
    </source>
</evidence>
<name>A0A2J6RXF6_HYAVF</name>
<gene>
    <name evidence="3" type="ORF">L207DRAFT_580060</name>
</gene>
<dbReference type="EMBL" id="KZ613942">
    <property type="protein sequence ID" value="PMD43192.1"/>
    <property type="molecule type" value="Genomic_DNA"/>
</dbReference>
<dbReference type="InterPro" id="IPR016163">
    <property type="entry name" value="Ald_DH_C"/>
</dbReference>
<dbReference type="Gene3D" id="3.40.605.10">
    <property type="entry name" value="Aldehyde Dehydrogenase, Chain A, domain 1"/>
    <property type="match status" value="1"/>
</dbReference>
<dbReference type="GO" id="GO:0004777">
    <property type="term" value="F:succinate-semialdehyde dehydrogenase (NAD+) activity"/>
    <property type="evidence" value="ECO:0007669"/>
    <property type="project" value="TreeGrafter"/>
</dbReference>
<dbReference type="OrthoDB" id="310895at2759"/>
<dbReference type="Proteomes" id="UP000235786">
    <property type="component" value="Unassembled WGS sequence"/>
</dbReference>
<sequence>MGDSKEAPPSLPLHLEPELEVVPLWIDGVAASAARERTFPVYSAKQEKNVYKAQSADAEDARRAADVALKSFDTWRDTSPYYRQALILKAADIFEARKAEAVEFQVQETSCEATWANFNVGYGLVVMREIASRVTSVFGAMPRTASDNNLCLVFKEPIGPSLLISPWNAAFVLAVRGICSMLAAGCTVVFKASEHSPRTHHFIAEVFAEAGLPAGALNVVQCRREDAAVVTETLIAHDAIRKVEFIGSPAVGKIIGQLGGKYLKPVLMELGGKCAAIVLDDARLEDAAKKCIEGAFMHHGQICFSTERIIILESIADKFTQLLKDHGEGFAPGSGVSKEVVGTAHSRLVEAQHKGAKFILGGPKYTGPAELLPTIATGITKDMAMFDLESFGPSVSLYVVKDDNEAIAAANNSSFGLNASIHTTDMYRAVKIARRLEFGQVHVNASTAHNEATFPIGGTKGSGWGRNNSQFGIEEFVKLKTISLNMDNEAGTFGKG</sequence>
<proteinExistence type="predicted"/>
<organism evidence="3 4">
    <name type="scientific">Hyaloscypha variabilis (strain UAMH 11265 / GT02V1 / F)</name>
    <name type="common">Meliniomyces variabilis</name>
    <dbReference type="NCBI Taxonomy" id="1149755"/>
    <lineage>
        <taxon>Eukaryota</taxon>
        <taxon>Fungi</taxon>
        <taxon>Dikarya</taxon>
        <taxon>Ascomycota</taxon>
        <taxon>Pezizomycotina</taxon>
        <taxon>Leotiomycetes</taxon>
        <taxon>Helotiales</taxon>
        <taxon>Hyaloscyphaceae</taxon>
        <taxon>Hyaloscypha</taxon>
        <taxon>Hyaloscypha variabilis</taxon>
    </lineage>
</organism>
<dbReference type="Pfam" id="PF00171">
    <property type="entry name" value="Aldedh"/>
    <property type="match status" value="1"/>
</dbReference>
<dbReference type="Gene3D" id="3.40.309.10">
    <property type="entry name" value="Aldehyde Dehydrogenase, Chain A, domain 2"/>
    <property type="match status" value="1"/>
</dbReference>
<dbReference type="PANTHER" id="PTHR43353:SF6">
    <property type="entry name" value="CYTOPLASMIC ALDEHYDE DEHYDROGENASE (EUROFUNG)"/>
    <property type="match status" value="1"/>
</dbReference>
<dbReference type="STRING" id="1149755.A0A2J6RXF6"/>
<dbReference type="PANTHER" id="PTHR43353">
    <property type="entry name" value="SUCCINATE-SEMIALDEHYDE DEHYDROGENASE, MITOCHONDRIAL"/>
    <property type="match status" value="1"/>
</dbReference>
<dbReference type="InterPro" id="IPR015590">
    <property type="entry name" value="Aldehyde_DH_dom"/>
</dbReference>